<evidence type="ECO:0008006" key="3">
    <source>
        <dbReference type="Google" id="ProtNLM"/>
    </source>
</evidence>
<proteinExistence type="predicted"/>
<dbReference type="EMBL" id="JAAXOM010000004">
    <property type="protein sequence ID" value="NKX88724.1"/>
    <property type="molecule type" value="Genomic_DNA"/>
</dbReference>
<dbReference type="Gene3D" id="1.10.287.1060">
    <property type="entry name" value="ESAT-6-like"/>
    <property type="match status" value="1"/>
</dbReference>
<organism evidence="1 2">
    <name type="scientific">Nocardia coubleae</name>
    <dbReference type="NCBI Taxonomy" id="356147"/>
    <lineage>
        <taxon>Bacteria</taxon>
        <taxon>Bacillati</taxon>
        <taxon>Actinomycetota</taxon>
        <taxon>Actinomycetes</taxon>
        <taxon>Mycobacteriales</taxon>
        <taxon>Nocardiaceae</taxon>
        <taxon>Nocardia</taxon>
    </lineage>
</organism>
<evidence type="ECO:0000313" key="1">
    <source>
        <dbReference type="EMBL" id="NKX88724.1"/>
    </source>
</evidence>
<dbReference type="RefSeq" id="WP_067641146.1">
    <property type="nucleotide sequence ID" value="NZ_JAAXOM010000004.1"/>
</dbReference>
<name>A0A846W7R6_9NOCA</name>
<dbReference type="AlphaFoldDB" id="A0A846W7R6"/>
<sequence>MGKFEYDADNFRAAANKSRSVRDQVTDILTTLNSSLNARGNAWGSDKLGDSFYNGPGGDDGYGSSRTNVTTNVETLATSMNDFADGQTESAAYIDKMEQGNRDGLK</sequence>
<gene>
    <name evidence="1" type="ORF">HGA10_15575</name>
</gene>
<comment type="caution">
    <text evidence="1">The sequence shown here is derived from an EMBL/GenBank/DDBJ whole genome shotgun (WGS) entry which is preliminary data.</text>
</comment>
<reference evidence="1 2" key="1">
    <citation type="submission" date="2020-04" db="EMBL/GenBank/DDBJ databases">
        <title>MicrobeNet Type strains.</title>
        <authorList>
            <person name="Nicholson A.C."/>
        </authorList>
    </citation>
    <scope>NUCLEOTIDE SEQUENCE [LARGE SCALE GENOMIC DNA]</scope>
    <source>
        <strain evidence="1 2">DSM 44960</strain>
    </source>
</reference>
<protein>
    <recommendedName>
        <fullName evidence="3">WXG100 family type VII secretion target</fullName>
    </recommendedName>
</protein>
<dbReference type="Proteomes" id="UP000572007">
    <property type="component" value="Unassembled WGS sequence"/>
</dbReference>
<accession>A0A846W7R6</accession>
<evidence type="ECO:0000313" key="2">
    <source>
        <dbReference type="Proteomes" id="UP000572007"/>
    </source>
</evidence>
<keyword evidence="2" id="KW-1185">Reference proteome</keyword>